<accession>A0A6H5HYU8</accession>
<gene>
    <name evidence="1" type="ORF">TBRA_LOCUS1114</name>
</gene>
<evidence type="ECO:0000313" key="2">
    <source>
        <dbReference type="Proteomes" id="UP000479190"/>
    </source>
</evidence>
<evidence type="ECO:0000313" key="1">
    <source>
        <dbReference type="EMBL" id="CAB0029018.1"/>
    </source>
</evidence>
<organism evidence="1 2">
    <name type="scientific">Trichogramma brassicae</name>
    <dbReference type="NCBI Taxonomy" id="86971"/>
    <lineage>
        <taxon>Eukaryota</taxon>
        <taxon>Metazoa</taxon>
        <taxon>Ecdysozoa</taxon>
        <taxon>Arthropoda</taxon>
        <taxon>Hexapoda</taxon>
        <taxon>Insecta</taxon>
        <taxon>Pterygota</taxon>
        <taxon>Neoptera</taxon>
        <taxon>Endopterygota</taxon>
        <taxon>Hymenoptera</taxon>
        <taxon>Apocrita</taxon>
        <taxon>Proctotrupomorpha</taxon>
        <taxon>Chalcidoidea</taxon>
        <taxon>Trichogrammatidae</taxon>
        <taxon>Trichogramma</taxon>
    </lineage>
</organism>
<name>A0A6H5HYU8_9HYME</name>
<feature type="non-terminal residue" evidence="1">
    <location>
        <position position="1"/>
    </location>
</feature>
<sequence>CDVRWTPSHSSATRQRVWVAGALRGIMPKHRRGPRSSRRRLYAKRSRLDLFLWCSSMEWRQQKTHDYGPSGGVDSSTCLLACDLRRFLQHSQEGLLRSCQHSPLELLIDECSRMVSSPPSKNSLGVKNELGTIEKQWQAEWARSTKSRWTHRLIPNIIPWIERRHWRVRITTYHAAS</sequence>
<protein>
    <submittedName>
        <fullName evidence="1">Uncharacterized protein</fullName>
    </submittedName>
</protein>
<reference evidence="1 2" key="1">
    <citation type="submission" date="2020-02" db="EMBL/GenBank/DDBJ databases">
        <authorList>
            <person name="Ferguson B K."/>
        </authorList>
    </citation>
    <scope>NUCLEOTIDE SEQUENCE [LARGE SCALE GENOMIC DNA]</scope>
</reference>
<dbReference type="EMBL" id="CADCXV010000233">
    <property type="protein sequence ID" value="CAB0029018.1"/>
    <property type="molecule type" value="Genomic_DNA"/>
</dbReference>
<keyword evidence="2" id="KW-1185">Reference proteome</keyword>
<proteinExistence type="predicted"/>
<dbReference type="AlphaFoldDB" id="A0A6H5HYU8"/>
<dbReference type="Proteomes" id="UP000479190">
    <property type="component" value="Unassembled WGS sequence"/>
</dbReference>